<evidence type="ECO:0000256" key="3">
    <source>
        <dbReference type="HAMAP-Rule" id="MF_02219"/>
    </source>
</evidence>
<dbReference type="PANTHER" id="PTHR30332:SF5">
    <property type="entry name" value="SPI-1 TYPE 3 SECRETION SYSTEM SECRETIN"/>
    <property type="match status" value="1"/>
</dbReference>
<feature type="domain" description="NolW-like" evidence="6">
    <location>
        <begin position="157"/>
        <end position="313"/>
    </location>
</feature>
<dbReference type="EMBL" id="JABBFW010000033">
    <property type="protein sequence ID" value="NML18508.1"/>
    <property type="molecule type" value="Genomic_DNA"/>
</dbReference>
<organism evidence="7 8">
    <name type="scientific">Azohydromonas caseinilytica</name>
    <dbReference type="NCBI Taxonomy" id="2728836"/>
    <lineage>
        <taxon>Bacteria</taxon>
        <taxon>Pseudomonadati</taxon>
        <taxon>Pseudomonadota</taxon>
        <taxon>Betaproteobacteria</taxon>
        <taxon>Burkholderiales</taxon>
        <taxon>Sphaerotilaceae</taxon>
        <taxon>Azohydromonas</taxon>
    </lineage>
</organism>
<dbReference type="InterPro" id="IPR004846">
    <property type="entry name" value="T2SS/T3SS_dom"/>
</dbReference>
<dbReference type="RefSeq" id="WP_169163399.1">
    <property type="nucleotide sequence ID" value="NZ_JABBFW010000033.1"/>
</dbReference>
<dbReference type="Proteomes" id="UP000574067">
    <property type="component" value="Unassembled WGS sequence"/>
</dbReference>
<keyword evidence="3" id="KW-0653">Protein transport</keyword>
<dbReference type="PANTHER" id="PTHR30332">
    <property type="entry name" value="PROBABLE GENERAL SECRETION PATHWAY PROTEIN D"/>
    <property type="match status" value="1"/>
</dbReference>
<feature type="domain" description="Type II/III secretion system secretin-like" evidence="5">
    <location>
        <begin position="377"/>
        <end position="533"/>
    </location>
</feature>
<evidence type="ECO:0000259" key="6">
    <source>
        <dbReference type="Pfam" id="PF03958"/>
    </source>
</evidence>
<reference evidence="7 8" key="1">
    <citation type="submission" date="2020-04" db="EMBL/GenBank/DDBJ databases">
        <title>Azohydromonas sp. isolated from soil.</title>
        <authorList>
            <person name="Dahal R.H."/>
        </authorList>
    </citation>
    <scope>NUCLEOTIDE SEQUENCE [LARGE SCALE GENOMIC DNA]</scope>
    <source>
        <strain evidence="7 8">G-1-1-14</strain>
    </source>
</reference>
<comment type="subcellular location">
    <subcellularLocation>
        <location evidence="1 3 4">Cell outer membrane</location>
    </subcellularLocation>
</comment>
<dbReference type="NCBIfam" id="TIGR02516">
    <property type="entry name" value="type_III_yscC"/>
    <property type="match status" value="1"/>
</dbReference>
<dbReference type="GO" id="GO:0015627">
    <property type="term" value="C:type II protein secretion system complex"/>
    <property type="evidence" value="ECO:0007669"/>
    <property type="project" value="TreeGrafter"/>
</dbReference>
<dbReference type="GO" id="GO:0030257">
    <property type="term" value="C:type III protein secretion system complex"/>
    <property type="evidence" value="ECO:0007669"/>
    <property type="project" value="UniProtKB-UniRule"/>
</dbReference>
<evidence type="ECO:0000313" key="8">
    <source>
        <dbReference type="Proteomes" id="UP000574067"/>
    </source>
</evidence>
<protein>
    <recommendedName>
        <fullName evidence="3">Type 3 secretion system secretin</fullName>
        <shortName evidence="3">T3SS secretin</shortName>
    </recommendedName>
</protein>
<evidence type="ECO:0000256" key="4">
    <source>
        <dbReference type="RuleBase" id="RU004004"/>
    </source>
</evidence>
<dbReference type="InterPro" id="IPR003522">
    <property type="entry name" value="T3SS_OM_pore_YscC"/>
</dbReference>
<accession>A0A848FGD2</accession>
<keyword evidence="3" id="KW-0811">Translocation</keyword>
<dbReference type="HAMAP" id="MF_02219">
    <property type="entry name" value="Type_III_secretin"/>
    <property type="match status" value="1"/>
</dbReference>
<gene>
    <name evidence="3 7" type="primary">sctC</name>
    <name evidence="7" type="ORF">HHL10_26410</name>
</gene>
<keyword evidence="3" id="KW-0472">Membrane</keyword>
<dbReference type="AlphaFoldDB" id="A0A848FGD2"/>
<comment type="function">
    <text evidence="3">Component of the type III secretion system (T3SS), also called injectisome, which is used to inject bacterial effector proteins into eukaryotic host cells. Forms a ring-shaped multimeric structure with an apparent central pore in the outer membrane.</text>
</comment>
<evidence type="ECO:0000313" key="7">
    <source>
        <dbReference type="EMBL" id="NML18508.1"/>
    </source>
</evidence>
<dbReference type="GO" id="GO:0009279">
    <property type="term" value="C:cell outer membrane"/>
    <property type="evidence" value="ECO:0007669"/>
    <property type="project" value="UniProtKB-SubCell"/>
</dbReference>
<evidence type="ECO:0000259" key="5">
    <source>
        <dbReference type="Pfam" id="PF00263"/>
    </source>
</evidence>
<dbReference type="Pfam" id="PF03958">
    <property type="entry name" value="Secretin_N"/>
    <property type="match status" value="1"/>
</dbReference>
<dbReference type="GO" id="GO:0030254">
    <property type="term" value="P:protein secretion by the type III secretion system"/>
    <property type="evidence" value="ECO:0007669"/>
    <property type="project" value="UniProtKB-UniRule"/>
</dbReference>
<comment type="subunit">
    <text evidence="3">The core secretion machinery of the T3SS is composed of approximately 20 different proteins, including cytoplasmic components, a base, an export apparatus and a needle. This subunit is part of the base, which anchors the injectisome in the bacterial cell envelope. Forms a stable homooligomeric complex.</text>
</comment>
<sequence>MPNAGRPVSITAREQPIAAFLQNLFASVDVPAVISPQLAGSVNGSFSGPAERVLRDVARVYNLVAYYDGSAMHVVPAAELVTRSQALSAPAADRVLREAQALGLPDARNSLRLTSGGQLVISGTRRFAEQVDELIRSAQSAQAAATAPAAPGQMDFKVFYLRYAWAQDTTVNLGGRQIVVPGVASILRSLVGTRPIGAGAQDVALRPTLPKLKGQGLASQGMAPTASERGKESADAARGRAVDALVNALNSTAVQPGEAGLAASAPAAAGPAYDPRSVSIEAEPRLNAIIVRDVAERLARYEQLIAALDVEPQSLEIEATIIDVNTDRLRELGINWRWSNAGNSASFGSLAAGTIGRGAVVSTVLGSIGQFIARINALQAEGAARVVSSPQVVTLSNVEAVFDNTSTFFVRVAGREEVDLFNVSAGTSLRVTPHVFRDREQTRIKLLVNVEDGSLTGRQVDQIPIIERSSINTQALIAEGESLLIGGMTREVSSANVDKVPGLGDAPVVGNLFKNRTNSSARVERMFLITPRLASSRPAPTNTALQPAVAPVAAAPAAGARYTPERPPVEIDLEAMGAGR</sequence>
<comment type="caution">
    <text evidence="7">The sequence shown here is derived from an EMBL/GenBank/DDBJ whole genome shotgun (WGS) entry which is preliminary data.</text>
</comment>
<keyword evidence="3" id="KW-0998">Cell outer membrane</keyword>
<comment type="similarity">
    <text evidence="3">Belongs to the bacterial secretin family. T3SS SctC subfamily.</text>
</comment>
<keyword evidence="3 4" id="KW-0813">Transport</keyword>
<dbReference type="InterPro" id="IPR005644">
    <property type="entry name" value="NolW-like"/>
</dbReference>
<evidence type="ECO:0000256" key="2">
    <source>
        <dbReference type="ARBA" id="ARBA00022729"/>
    </source>
</evidence>
<dbReference type="Gene3D" id="3.30.1370.120">
    <property type="match status" value="1"/>
</dbReference>
<evidence type="ECO:0000256" key="1">
    <source>
        <dbReference type="ARBA" id="ARBA00004442"/>
    </source>
</evidence>
<keyword evidence="8" id="KW-1185">Reference proteome</keyword>
<proteinExistence type="inferred from homology"/>
<dbReference type="Pfam" id="PF00263">
    <property type="entry name" value="Secretin"/>
    <property type="match status" value="1"/>
</dbReference>
<dbReference type="Gene3D" id="3.55.50.30">
    <property type="match status" value="1"/>
</dbReference>
<dbReference type="InterPro" id="IPR050810">
    <property type="entry name" value="Bact_Secretion_Sys_Channel"/>
</dbReference>
<keyword evidence="2 3" id="KW-0732">Signal</keyword>
<dbReference type="PRINTS" id="PR01337">
    <property type="entry name" value="TYPE3OMGPROT"/>
</dbReference>
<dbReference type="InterPro" id="IPR038591">
    <property type="entry name" value="NolW-like_sf"/>
</dbReference>
<name>A0A848FGD2_9BURK</name>